<protein>
    <recommendedName>
        <fullName evidence="1">Peptidase C45 hydrolase domain-containing protein</fullName>
    </recommendedName>
</protein>
<dbReference type="EMBL" id="AGNL01035753">
    <property type="protein sequence ID" value="EJK54482.1"/>
    <property type="molecule type" value="Genomic_DNA"/>
</dbReference>
<comment type="caution">
    <text evidence="2">The sequence shown here is derived from an EMBL/GenBank/DDBJ whole genome shotgun (WGS) entry which is preliminary data.</text>
</comment>
<accession>K0S6H4</accession>
<dbReference type="InterPro" id="IPR005079">
    <property type="entry name" value="Peptidase_C45_hydrolase"/>
</dbReference>
<evidence type="ECO:0000313" key="2">
    <source>
        <dbReference type="EMBL" id="EJK54482.1"/>
    </source>
</evidence>
<dbReference type="Proteomes" id="UP000266841">
    <property type="component" value="Unassembled WGS sequence"/>
</dbReference>
<organism evidence="2 3">
    <name type="scientific">Thalassiosira oceanica</name>
    <name type="common">Marine diatom</name>
    <dbReference type="NCBI Taxonomy" id="159749"/>
    <lineage>
        <taxon>Eukaryota</taxon>
        <taxon>Sar</taxon>
        <taxon>Stramenopiles</taxon>
        <taxon>Ochrophyta</taxon>
        <taxon>Bacillariophyta</taxon>
        <taxon>Coscinodiscophyceae</taxon>
        <taxon>Thalassiosirophycidae</taxon>
        <taxon>Thalassiosirales</taxon>
        <taxon>Thalassiosiraceae</taxon>
        <taxon>Thalassiosira</taxon>
    </lineage>
</organism>
<dbReference type="InterPro" id="IPR029055">
    <property type="entry name" value="Ntn_hydrolases_N"/>
</dbReference>
<gene>
    <name evidence="2" type="ORF">THAOC_25885</name>
</gene>
<sequence>MSIVKDEPVYDPEVDYGAGGCYMKPRHIIVEGTHEEMGYELAKIAQRDYGVKTLAKYTNATYGEAHRAYMERNFPNMARMSKGVLKAFGLDENDVEHDATQIPYDFTDIPKEAQLKSGDAPFNFCSFVALPIEKSGGGVFTSRNFDIFALNLWKGFLDLPLEEGEYNCWSRSLVLEKRPTEGYKTILVGGMEMLNPYVDGMNEKGLYFTQLSDPFAIGKEGSPPSGAEMSGVPYLALGPLLLEKCATVKEAKKEILMNRVLYRFLTGHMVLVDATGDACIFEIDAKTQHYVFVDRKPNEPLYCTNHPVSSFPDSSTFPKYDPEAEHNTFARMDFLNNLYNNKGNEVFANKGVGPLTKEDAIAMTDSVHCSFVDDKIAEAGKKERTLLNTTADLSKREFYVNFYVRDVEPVPGTNKMKDMMTKRYTFGF</sequence>
<reference evidence="2 3" key="1">
    <citation type="journal article" date="2012" name="Genome Biol.">
        <title>Genome and low-iron response of an oceanic diatom adapted to chronic iron limitation.</title>
        <authorList>
            <person name="Lommer M."/>
            <person name="Specht M."/>
            <person name="Roy A.S."/>
            <person name="Kraemer L."/>
            <person name="Andreson R."/>
            <person name="Gutowska M.A."/>
            <person name="Wolf J."/>
            <person name="Bergner S.V."/>
            <person name="Schilhabel M.B."/>
            <person name="Klostermeier U.C."/>
            <person name="Beiko R.G."/>
            <person name="Rosenstiel P."/>
            <person name="Hippler M."/>
            <person name="Laroche J."/>
        </authorList>
    </citation>
    <scope>NUCLEOTIDE SEQUENCE [LARGE SCALE GENOMIC DNA]</scope>
    <source>
        <strain evidence="2 3">CCMP1005</strain>
    </source>
</reference>
<evidence type="ECO:0000259" key="1">
    <source>
        <dbReference type="Pfam" id="PF03417"/>
    </source>
</evidence>
<name>K0S6H4_THAOC</name>
<evidence type="ECO:0000313" key="3">
    <source>
        <dbReference type="Proteomes" id="UP000266841"/>
    </source>
</evidence>
<feature type="domain" description="Peptidase C45 hydrolase" evidence="1">
    <location>
        <begin position="176"/>
        <end position="337"/>
    </location>
</feature>
<dbReference type="SUPFAM" id="SSF56235">
    <property type="entry name" value="N-terminal nucleophile aminohydrolases (Ntn hydrolases)"/>
    <property type="match status" value="1"/>
</dbReference>
<dbReference type="AlphaFoldDB" id="K0S6H4"/>
<dbReference type="Gene3D" id="3.60.60.10">
    <property type="entry name" value="Penicillin V Acylase, Chain A"/>
    <property type="match status" value="1"/>
</dbReference>
<keyword evidence="3" id="KW-1185">Reference proteome</keyword>
<dbReference type="Pfam" id="PF03417">
    <property type="entry name" value="AAT"/>
    <property type="match status" value="1"/>
</dbReference>
<proteinExistence type="predicted"/>